<keyword evidence="3" id="KW-0540">Nuclease</keyword>
<keyword evidence="3" id="KW-0378">Hydrolase</keyword>
<organism evidence="3 5">
    <name type="scientific">Saonia flava</name>
    <dbReference type="NCBI Taxonomy" id="523696"/>
    <lineage>
        <taxon>Bacteria</taxon>
        <taxon>Pseudomonadati</taxon>
        <taxon>Bacteroidota</taxon>
        <taxon>Flavobacteriia</taxon>
        <taxon>Flavobacteriales</taxon>
        <taxon>Flavobacteriaceae</taxon>
        <taxon>Saonia</taxon>
    </lineage>
</organism>
<evidence type="ECO:0000313" key="3">
    <source>
        <dbReference type="EMBL" id="NJB69727.1"/>
    </source>
</evidence>
<name>A0A846QRA8_9FLAO</name>
<dbReference type="InterPro" id="IPR000305">
    <property type="entry name" value="GIY-YIG_endonuc"/>
</dbReference>
<dbReference type="CDD" id="cd10456">
    <property type="entry name" value="GIY-YIG_UPF0213"/>
    <property type="match status" value="1"/>
</dbReference>
<dbReference type="EMBL" id="JAATJJ010000001">
    <property type="protein sequence ID" value="NJB69727.1"/>
    <property type="molecule type" value="Genomic_DNA"/>
</dbReference>
<dbReference type="PANTHER" id="PTHR34477:SF1">
    <property type="entry name" value="UPF0213 PROTEIN YHBQ"/>
    <property type="match status" value="1"/>
</dbReference>
<dbReference type="Gene3D" id="3.40.1440.10">
    <property type="entry name" value="GIY-YIG endonuclease"/>
    <property type="match status" value="1"/>
</dbReference>
<accession>A0A846QRA8</accession>
<keyword evidence="3" id="KW-0255">Endonuclease</keyword>
<evidence type="ECO:0000313" key="5">
    <source>
        <dbReference type="Proteomes" id="UP000590442"/>
    </source>
</evidence>
<dbReference type="InterPro" id="IPR035901">
    <property type="entry name" value="GIY-YIG_endonuc_sf"/>
</dbReference>
<dbReference type="RefSeq" id="WP_167959934.1">
    <property type="nucleotide sequence ID" value="NZ_JAATJJ010000001.1"/>
</dbReference>
<evidence type="ECO:0000313" key="4">
    <source>
        <dbReference type="EMBL" id="NJB69728.1"/>
    </source>
</evidence>
<evidence type="ECO:0000256" key="1">
    <source>
        <dbReference type="ARBA" id="ARBA00007435"/>
    </source>
</evidence>
<dbReference type="Proteomes" id="UP000590442">
    <property type="component" value="Unassembled WGS sequence"/>
</dbReference>
<dbReference type="SUPFAM" id="SSF82771">
    <property type="entry name" value="GIY-YIG endonuclease"/>
    <property type="match status" value="1"/>
</dbReference>
<dbReference type="SMART" id="SM00465">
    <property type="entry name" value="GIYc"/>
    <property type="match status" value="1"/>
</dbReference>
<protein>
    <submittedName>
        <fullName evidence="3">Putative endonuclease</fullName>
    </submittedName>
</protein>
<gene>
    <name evidence="3" type="ORF">GGR42_000189</name>
    <name evidence="4" type="ORF">GGR42_000190</name>
</gene>
<reference evidence="3 5" key="1">
    <citation type="submission" date="2020-03" db="EMBL/GenBank/DDBJ databases">
        <title>Genomic Encyclopedia of Type Strains, Phase IV (KMG-IV): sequencing the most valuable type-strain genomes for metagenomic binning, comparative biology and taxonomic classification.</title>
        <authorList>
            <person name="Goeker M."/>
        </authorList>
    </citation>
    <scope>NUCLEOTIDE SEQUENCE [LARGE SCALE GENOMIC DNA]</scope>
    <source>
        <strain evidence="3 5">DSM 29762</strain>
    </source>
</reference>
<dbReference type="AlphaFoldDB" id="A0A846QRA8"/>
<comment type="caution">
    <text evidence="3">The sequence shown here is derived from an EMBL/GenBank/DDBJ whole genome shotgun (WGS) entry which is preliminary data.</text>
</comment>
<proteinExistence type="inferred from homology"/>
<dbReference type="PROSITE" id="PS50164">
    <property type="entry name" value="GIY_YIG"/>
    <property type="match status" value="1"/>
</dbReference>
<evidence type="ECO:0000259" key="2">
    <source>
        <dbReference type="PROSITE" id="PS50164"/>
    </source>
</evidence>
<dbReference type="InterPro" id="IPR050190">
    <property type="entry name" value="UPF0213_domain"/>
</dbReference>
<sequence>MKGFVYILECSDGSYYTGSTKDLELRVKQHQNGEGANHTKKRLPVKLVYAEEHQRIDEAFYREKQIQGWSRRKKEALITNEQNILPKLSKKIFD</sequence>
<dbReference type="PANTHER" id="PTHR34477">
    <property type="entry name" value="UPF0213 PROTEIN YHBQ"/>
    <property type="match status" value="1"/>
</dbReference>
<keyword evidence="5" id="KW-1185">Reference proteome</keyword>
<dbReference type="Pfam" id="PF01541">
    <property type="entry name" value="GIY-YIG"/>
    <property type="match status" value="1"/>
</dbReference>
<comment type="similarity">
    <text evidence="1">Belongs to the UPF0213 family.</text>
</comment>
<feature type="domain" description="GIY-YIG" evidence="2">
    <location>
        <begin position="1"/>
        <end position="76"/>
    </location>
</feature>
<dbReference type="EMBL" id="JAATJJ010000001">
    <property type="protein sequence ID" value="NJB69728.1"/>
    <property type="molecule type" value="Genomic_DNA"/>
</dbReference>
<dbReference type="GO" id="GO:0004519">
    <property type="term" value="F:endonuclease activity"/>
    <property type="evidence" value="ECO:0007669"/>
    <property type="project" value="UniProtKB-KW"/>
</dbReference>